<evidence type="ECO:0000313" key="9">
    <source>
        <dbReference type="Proteomes" id="UP000194153"/>
    </source>
</evidence>
<keyword evidence="3 6" id="KW-0812">Transmembrane</keyword>
<dbReference type="Proteomes" id="UP000194153">
    <property type="component" value="Unassembled WGS sequence"/>
</dbReference>
<proteinExistence type="inferred from homology"/>
<dbReference type="InterPro" id="IPR015414">
    <property type="entry name" value="TMEM64"/>
</dbReference>
<evidence type="ECO:0000256" key="1">
    <source>
        <dbReference type="ARBA" id="ARBA00004651"/>
    </source>
</evidence>
<evidence type="ECO:0000256" key="5">
    <source>
        <dbReference type="ARBA" id="ARBA00023136"/>
    </source>
</evidence>
<name>A0ABQ0MI91_9BACT</name>
<feature type="transmembrane region" description="Helical" evidence="6">
    <location>
        <begin position="166"/>
        <end position="184"/>
    </location>
</feature>
<evidence type="ECO:0000313" key="8">
    <source>
        <dbReference type="EMBL" id="GAW66797.1"/>
    </source>
</evidence>
<keyword evidence="5 6" id="KW-0472">Membrane</keyword>
<dbReference type="PANTHER" id="PTHR12677:SF59">
    <property type="entry name" value="GOLGI APPARATUS MEMBRANE PROTEIN TVP38-RELATED"/>
    <property type="match status" value="1"/>
</dbReference>
<reference evidence="9" key="1">
    <citation type="submission" date="2017-05" db="EMBL/GenBank/DDBJ databases">
        <title>Draft genome sequence of Geobacter pelophilus, a iron(III)-reducing bacteria.</title>
        <authorList>
            <person name="Aoyagi T."/>
            <person name="Koike H."/>
            <person name="Morita T."/>
            <person name="Sato Y."/>
            <person name="Habe H."/>
            <person name="Hori T."/>
        </authorList>
    </citation>
    <scope>NUCLEOTIDE SEQUENCE [LARGE SCALE GENOMIC DNA]</scope>
    <source>
        <strain evidence="9">Drf2</strain>
    </source>
</reference>
<comment type="subcellular location">
    <subcellularLocation>
        <location evidence="1 6">Cell membrane</location>
        <topology evidence="1 6">Multi-pass membrane protein</topology>
    </subcellularLocation>
</comment>
<accession>A0ABQ0MI91</accession>
<feature type="transmembrane region" description="Helical" evidence="6">
    <location>
        <begin position="51"/>
        <end position="70"/>
    </location>
</feature>
<evidence type="ECO:0000256" key="3">
    <source>
        <dbReference type="ARBA" id="ARBA00022692"/>
    </source>
</evidence>
<dbReference type="RefSeq" id="WP_235840221.1">
    <property type="nucleotide sequence ID" value="NZ_BDQG01000001.1"/>
</dbReference>
<keyword evidence="9" id="KW-1185">Reference proteome</keyword>
<comment type="caution">
    <text evidence="8">The sequence shown here is derived from an EMBL/GenBank/DDBJ whole genome shotgun (WGS) entry which is preliminary data.</text>
</comment>
<evidence type="ECO:0000256" key="2">
    <source>
        <dbReference type="ARBA" id="ARBA00022475"/>
    </source>
</evidence>
<comment type="similarity">
    <text evidence="6">Belongs to the TVP38/TMEM64 family.</text>
</comment>
<keyword evidence="4 6" id="KW-1133">Transmembrane helix</keyword>
<protein>
    <recommendedName>
        <fullName evidence="6">TVP38/TMEM64 family membrane protein</fullName>
    </recommendedName>
</protein>
<dbReference type="EMBL" id="BDQG01000001">
    <property type="protein sequence ID" value="GAW66797.1"/>
    <property type="molecule type" value="Genomic_DNA"/>
</dbReference>
<feature type="domain" description="VTT" evidence="7">
    <location>
        <begin position="75"/>
        <end position="187"/>
    </location>
</feature>
<keyword evidence="2 6" id="KW-1003">Cell membrane</keyword>
<evidence type="ECO:0000256" key="4">
    <source>
        <dbReference type="ARBA" id="ARBA00022989"/>
    </source>
</evidence>
<organism evidence="8 9">
    <name type="scientific">Geoanaerobacter pelophilus</name>
    <dbReference type="NCBI Taxonomy" id="60036"/>
    <lineage>
        <taxon>Bacteria</taxon>
        <taxon>Pseudomonadati</taxon>
        <taxon>Thermodesulfobacteriota</taxon>
        <taxon>Desulfuromonadia</taxon>
        <taxon>Geobacterales</taxon>
        <taxon>Geobacteraceae</taxon>
        <taxon>Geoanaerobacter</taxon>
    </lineage>
</organism>
<dbReference type="PANTHER" id="PTHR12677">
    <property type="entry name" value="GOLGI APPARATUS MEMBRANE PROTEIN TVP38-RELATED"/>
    <property type="match status" value="1"/>
</dbReference>
<dbReference type="Pfam" id="PF09335">
    <property type="entry name" value="VTT_dom"/>
    <property type="match status" value="1"/>
</dbReference>
<evidence type="ECO:0000256" key="6">
    <source>
        <dbReference type="RuleBase" id="RU366058"/>
    </source>
</evidence>
<dbReference type="InterPro" id="IPR032816">
    <property type="entry name" value="VTT_dom"/>
</dbReference>
<feature type="transmembrane region" description="Helical" evidence="6">
    <location>
        <begin position="82"/>
        <end position="105"/>
    </location>
</feature>
<sequence>MRRRRLAMKVLVLVLILGAVAATSLFLEDDAFSVRHAGEHRDYLLQMVHRHYLKAALLFAALFFMTAFFLPGALALTIAGGMLFGALPATLYVTVARTVGAIAAFEAGRFLLGHWVQRHFAEQLSRFNREMTHHGPHYLLVLRLLPVAPFCVVNYGAALTKIPLKTFAWTTVAGMLPGSAIYAFTGAQLRYVHEVSDLWSGKSMLAIGLLALSALVPVLLHHWPRREREGG</sequence>
<evidence type="ECO:0000259" key="7">
    <source>
        <dbReference type="Pfam" id="PF09335"/>
    </source>
</evidence>
<feature type="transmembrane region" description="Helical" evidence="6">
    <location>
        <begin position="204"/>
        <end position="223"/>
    </location>
</feature>
<feature type="transmembrane region" description="Helical" evidence="6">
    <location>
        <begin position="138"/>
        <end position="159"/>
    </location>
</feature>
<gene>
    <name evidence="8" type="ORF">GPEL0_01r2319</name>
</gene>